<dbReference type="SUPFAM" id="SSF75304">
    <property type="entry name" value="Amidase signature (AS) enzymes"/>
    <property type="match status" value="1"/>
</dbReference>
<dbReference type="InterPro" id="IPR023631">
    <property type="entry name" value="Amidase_dom"/>
</dbReference>
<evidence type="ECO:0000313" key="2">
    <source>
        <dbReference type="EMBL" id="SOC44499.1"/>
    </source>
</evidence>
<dbReference type="OrthoDB" id="9811471at2"/>
<dbReference type="PANTHER" id="PTHR11895:SF176">
    <property type="entry name" value="AMIDASE AMID-RELATED"/>
    <property type="match status" value="1"/>
</dbReference>
<evidence type="ECO:0000313" key="3">
    <source>
        <dbReference type="Proteomes" id="UP000219252"/>
    </source>
</evidence>
<feature type="domain" description="Amidase" evidence="1">
    <location>
        <begin position="19"/>
        <end position="439"/>
    </location>
</feature>
<name>A0A285URP4_9BACL</name>
<dbReference type="InterPro" id="IPR000120">
    <property type="entry name" value="Amidase"/>
</dbReference>
<reference evidence="3" key="1">
    <citation type="submission" date="2017-08" db="EMBL/GenBank/DDBJ databases">
        <authorList>
            <person name="Varghese N."/>
            <person name="Submissions S."/>
        </authorList>
    </citation>
    <scope>NUCLEOTIDE SEQUENCE [LARGE SCALE GENOMIC DNA]</scope>
    <source>
        <strain evidence="3">JC23</strain>
    </source>
</reference>
<dbReference type="Pfam" id="PF01425">
    <property type="entry name" value="Amidase"/>
    <property type="match status" value="1"/>
</dbReference>
<gene>
    <name evidence="2" type="ORF">SAMN05877842_1212</name>
</gene>
<dbReference type="InterPro" id="IPR036928">
    <property type="entry name" value="AS_sf"/>
</dbReference>
<organism evidence="2 3">
    <name type="scientific">Ureibacillus acetophenoni</name>
    <dbReference type="NCBI Taxonomy" id="614649"/>
    <lineage>
        <taxon>Bacteria</taxon>
        <taxon>Bacillati</taxon>
        <taxon>Bacillota</taxon>
        <taxon>Bacilli</taxon>
        <taxon>Bacillales</taxon>
        <taxon>Caryophanaceae</taxon>
        <taxon>Ureibacillus</taxon>
    </lineage>
</organism>
<proteinExistence type="predicted"/>
<dbReference type="Gene3D" id="3.90.1300.10">
    <property type="entry name" value="Amidase signature (AS) domain"/>
    <property type="match status" value="1"/>
</dbReference>
<dbReference type="GO" id="GO:0016740">
    <property type="term" value="F:transferase activity"/>
    <property type="evidence" value="ECO:0007669"/>
    <property type="project" value="UniProtKB-KW"/>
</dbReference>
<keyword evidence="3" id="KW-1185">Reference proteome</keyword>
<dbReference type="RefSeq" id="WP_097151121.1">
    <property type="nucleotide sequence ID" value="NZ_OBQC01000021.1"/>
</dbReference>
<evidence type="ECO:0000259" key="1">
    <source>
        <dbReference type="Pfam" id="PF01425"/>
    </source>
</evidence>
<dbReference type="PANTHER" id="PTHR11895">
    <property type="entry name" value="TRANSAMIDASE"/>
    <property type="match status" value="1"/>
</dbReference>
<dbReference type="AlphaFoldDB" id="A0A285URP4"/>
<keyword evidence="2" id="KW-0808">Transferase</keyword>
<accession>A0A285URP4</accession>
<dbReference type="EMBL" id="OBQC01000021">
    <property type="protein sequence ID" value="SOC44499.1"/>
    <property type="molecule type" value="Genomic_DNA"/>
</dbReference>
<dbReference type="Proteomes" id="UP000219252">
    <property type="component" value="Unassembled WGS sequence"/>
</dbReference>
<sequence length="454" mass="49184">MSLLTLSKAFIDKTLSPKEIVEKCLLNIKENNSTYNAFITVCEEEALEAAQLAEEEIGNGNIKGPLHGVPVAIKDVIFTEGIRTTMGSKIFESFVPDFNATVVQKLKDAGAIIIGKTHTHEFAYGPTGDRSFVGPCRNPYNPDKIPGGSSSGSAVAIVKDMAVAALGTDTGGSIRIPAAACGVVGMKPTFGLVSKFGVYNTAYTLDHAGPMTKTVKDNAIMLNILVGYDENDPHSLNKAKEDYARLLGQSIVGKKIALPSYYFKNIDQEVAKSIEQVIQVYQDLGASIVEVEIPVLQEIAQYQSITIQAEAYAVHEANIRKSGSLYDEELYERLESSKSLPAYQYVLAQQKKAELINKFNEVFNSVDILLTPTLPILPTDINQREVTIGSYNESVRSAVLRLAAPTNYTGNPGLSVPSGLSATGLPIGFQLIGKHESEAIIYQFGNAYEQYING</sequence>
<protein>
    <submittedName>
        <fullName evidence="2">Aspartyl-tRNA(Asn)/glutamyl-tRNA(Gln) amidotransferase subunit A</fullName>
    </submittedName>
</protein>